<feature type="compositionally biased region" description="Low complexity" evidence="1">
    <location>
        <begin position="30"/>
        <end position="54"/>
    </location>
</feature>
<dbReference type="EMBL" id="LR796811">
    <property type="protein sequence ID" value="CAB4167785.1"/>
    <property type="molecule type" value="Genomic_DNA"/>
</dbReference>
<evidence type="ECO:0000313" key="4">
    <source>
        <dbReference type="EMBL" id="CAB4174176.1"/>
    </source>
</evidence>
<evidence type="ECO:0000313" key="3">
    <source>
        <dbReference type="EMBL" id="CAB4167785.1"/>
    </source>
</evidence>
<dbReference type="EMBL" id="LR798432">
    <property type="protein sequence ID" value="CAB5231135.1"/>
    <property type="molecule type" value="Genomic_DNA"/>
</dbReference>
<evidence type="ECO:0000313" key="7">
    <source>
        <dbReference type="EMBL" id="CAB4190705.1"/>
    </source>
</evidence>
<evidence type="ECO:0000256" key="1">
    <source>
        <dbReference type="SAM" id="MobiDB-lite"/>
    </source>
</evidence>
<dbReference type="EMBL" id="LR797456">
    <property type="protein sequence ID" value="CAB4217631.1"/>
    <property type="molecule type" value="Genomic_DNA"/>
</dbReference>
<proteinExistence type="predicted"/>
<dbReference type="EMBL" id="LR797496">
    <property type="protein sequence ID" value="CAB4219970.1"/>
    <property type="molecule type" value="Genomic_DNA"/>
</dbReference>
<dbReference type="EMBL" id="LR796991">
    <property type="protein sequence ID" value="CAB4180553.1"/>
    <property type="molecule type" value="Genomic_DNA"/>
</dbReference>
<evidence type="ECO:0000313" key="5">
    <source>
        <dbReference type="EMBL" id="CAB4180553.1"/>
    </source>
</evidence>
<feature type="region of interest" description="Disordered" evidence="1">
    <location>
        <begin position="8"/>
        <end position="54"/>
    </location>
</feature>
<organism evidence="7">
    <name type="scientific">uncultured Caudovirales phage</name>
    <dbReference type="NCBI Taxonomy" id="2100421"/>
    <lineage>
        <taxon>Viruses</taxon>
        <taxon>Duplodnaviria</taxon>
        <taxon>Heunggongvirae</taxon>
        <taxon>Uroviricota</taxon>
        <taxon>Caudoviricetes</taxon>
        <taxon>Peduoviridae</taxon>
        <taxon>Maltschvirus</taxon>
        <taxon>Maltschvirus maltsch</taxon>
    </lineage>
</organism>
<dbReference type="EMBL" id="LR797192">
    <property type="protein sequence ID" value="CAB4192511.1"/>
    <property type="molecule type" value="Genomic_DNA"/>
</dbReference>
<evidence type="ECO:0000313" key="8">
    <source>
        <dbReference type="EMBL" id="CAB4192511.1"/>
    </source>
</evidence>
<evidence type="ECO:0000313" key="11">
    <source>
        <dbReference type="EMBL" id="CAB5231135.1"/>
    </source>
</evidence>
<reference evidence="7" key="1">
    <citation type="submission" date="2020-05" db="EMBL/GenBank/DDBJ databases">
        <authorList>
            <person name="Chiriac C."/>
            <person name="Salcher M."/>
            <person name="Ghai R."/>
            <person name="Kavagutti S V."/>
        </authorList>
    </citation>
    <scope>NUCLEOTIDE SEQUENCE</scope>
</reference>
<evidence type="ECO:0000313" key="9">
    <source>
        <dbReference type="EMBL" id="CAB4217631.1"/>
    </source>
</evidence>
<accession>A0A6J5RE12</accession>
<evidence type="ECO:0000313" key="10">
    <source>
        <dbReference type="EMBL" id="CAB4219970.1"/>
    </source>
</evidence>
<protein>
    <submittedName>
        <fullName evidence="7">Uncharacterized protein</fullName>
    </submittedName>
</protein>
<dbReference type="EMBL" id="LR796910">
    <property type="protein sequence ID" value="CAB4174176.1"/>
    <property type="molecule type" value="Genomic_DNA"/>
</dbReference>
<gene>
    <name evidence="5" type="ORF">UFOVP1036_50</name>
    <name evidence="6" type="ORF">UFOVP1132_17</name>
    <name evidence="7" type="ORF">UFOVP1190_94</name>
    <name evidence="8" type="ORF">UFOVP1248_34</name>
    <name evidence="9" type="ORF">UFOVP1493_53</name>
    <name evidence="11" type="ORF">UFOVP1584_23</name>
    <name evidence="10" type="ORF">UFOVP1635_42</name>
    <name evidence="2" type="ORF">UFOVP521_85</name>
    <name evidence="3" type="ORF">UFOVP856_57</name>
    <name evidence="4" type="ORF">UFOVP967_31</name>
</gene>
<feature type="compositionally biased region" description="Basic and acidic residues" evidence="1">
    <location>
        <begin position="8"/>
        <end position="25"/>
    </location>
</feature>
<name>A0A6J5RE12_9CAUD</name>
<dbReference type="EMBL" id="LR797088">
    <property type="protein sequence ID" value="CAB4186137.1"/>
    <property type="molecule type" value="Genomic_DNA"/>
</dbReference>
<sequence length="352" mass="39049">MIRLHFKREYVRKPAGDEHGGEFAPKRGGAAKTPVKAPTKALAKAPAKSSSAAARDSVSEKLFNGKKILLDGQFDLRSPQRREIIDNHPDFKGLNEVQVQQKVVSGLFGKPEMTSKDYAKLVGAPDGSNIFVYVTMFRNSSDPNHIVYEADITTEHKTLTSKRVVTSFEWQTDPKKFDTPQRALEQAGFDSKTFPQGKRITTMYNENFTSHAAPGSGIGVRSFSTMAKHAEEYNISAAYTAAAGSKASPDYNGYYTWPRLGYDHVPRPPATVQGIMQDRHAAYVRGRVHSIDVATPKPVTSAKSLSELMKTSQGRSDWQNYGNLVWAYFDMRKSSPQKAFLSAYLKEKGISV</sequence>
<dbReference type="EMBL" id="LR796496">
    <property type="protein sequence ID" value="CAB4148357.1"/>
    <property type="molecule type" value="Genomic_DNA"/>
</dbReference>
<evidence type="ECO:0000313" key="6">
    <source>
        <dbReference type="EMBL" id="CAB4186137.1"/>
    </source>
</evidence>
<dbReference type="EMBL" id="LR797145">
    <property type="protein sequence ID" value="CAB4190705.1"/>
    <property type="molecule type" value="Genomic_DNA"/>
</dbReference>
<evidence type="ECO:0000313" key="2">
    <source>
        <dbReference type="EMBL" id="CAB4148357.1"/>
    </source>
</evidence>